<evidence type="ECO:0000256" key="1">
    <source>
        <dbReference type="ARBA" id="ARBA00004613"/>
    </source>
</evidence>
<evidence type="ECO:0000259" key="4">
    <source>
        <dbReference type="PROSITE" id="PS51461"/>
    </source>
</evidence>
<organism evidence="5 6">
    <name type="scientific">Balearica regulorum gibbericeps</name>
    <name type="common">East African grey crowned-crane</name>
    <dbReference type="NCBI Taxonomy" id="100784"/>
    <lineage>
        <taxon>Eukaryota</taxon>
        <taxon>Metazoa</taxon>
        <taxon>Chordata</taxon>
        <taxon>Craniata</taxon>
        <taxon>Vertebrata</taxon>
        <taxon>Euteleostomi</taxon>
        <taxon>Archelosauria</taxon>
        <taxon>Archosauria</taxon>
        <taxon>Dinosauria</taxon>
        <taxon>Saurischia</taxon>
        <taxon>Theropoda</taxon>
        <taxon>Coelurosauria</taxon>
        <taxon>Aves</taxon>
        <taxon>Neognathae</taxon>
        <taxon>Neoaves</taxon>
        <taxon>Gruiformes</taxon>
        <taxon>Gruidae</taxon>
        <taxon>Balearica</taxon>
    </lineage>
</organism>
<keyword evidence="3 5" id="KW-0176">Collagen</keyword>
<dbReference type="Gene3D" id="2.60.120.1000">
    <property type="match status" value="1"/>
</dbReference>
<protein>
    <submittedName>
        <fullName evidence="5">Collagen alpha-1(I) chain</fullName>
    </submittedName>
</protein>
<proteinExistence type="predicted"/>
<dbReference type="GO" id="GO:0005576">
    <property type="term" value="C:extracellular region"/>
    <property type="evidence" value="ECO:0007669"/>
    <property type="project" value="UniProtKB-SubCell"/>
</dbReference>
<dbReference type="GO" id="GO:0005201">
    <property type="term" value="F:extracellular matrix structural constituent"/>
    <property type="evidence" value="ECO:0007669"/>
    <property type="project" value="InterPro"/>
</dbReference>
<feature type="non-terminal residue" evidence="5">
    <location>
        <position position="1"/>
    </location>
</feature>
<evidence type="ECO:0000313" key="5">
    <source>
        <dbReference type="EMBL" id="KFO08781.1"/>
    </source>
</evidence>
<dbReference type="Proteomes" id="UP000053309">
    <property type="component" value="Unassembled WGS sequence"/>
</dbReference>
<comment type="subcellular location">
    <subcellularLocation>
        <location evidence="1">Secreted</location>
    </subcellularLocation>
</comment>
<keyword evidence="2" id="KW-0964">Secreted</keyword>
<evidence type="ECO:0000313" key="6">
    <source>
        <dbReference type="Proteomes" id="UP000053309"/>
    </source>
</evidence>
<gene>
    <name evidence="5" type="ORF">N312_09302</name>
</gene>
<dbReference type="Pfam" id="PF01410">
    <property type="entry name" value="COLFI"/>
    <property type="match status" value="1"/>
</dbReference>
<feature type="non-terminal residue" evidence="5">
    <location>
        <position position="72"/>
    </location>
</feature>
<dbReference type="SMART" id="SM00038">
    <property type="entry name" value="COLFI"/>
    <property type="match status" value="1"/>
</dbReference>
<evidence type="ECO:0000256" key="2">
    <source>
        <dbReference type="ARBA" id="ARBA00022525"/>
    </source>
</evidence>
<dbReference type="GO" id="GO:0005581">
    <property type="term" value="C:collagen trimer"/>
    <property type="evidence" value="ECO:0007669"/>
    <property type="project" value="UniProtKB-KW"/>
</dbReference>
<reference evidence="5 6" key="1">
    <citation type="submission" date="2014-04" db="EMBL/GenBank/DDBJ databases">
        <title>Genome evolution of avian class.</title>
        <authorList>
            <person name="Zhang G."/>
            <person name="Li C."/>
        </authorList>
    </citation>
    <scope>NUCLEOTIDE SEQUENCE [LARGE SCALE GENOMIC DNA]</scope>
    <source>
        <strain evidence="5">BGI_N312</strain>
    </source>
</reference>
<name>A0A087V839_BALRE</name>
<dbReference type="InterPro" id="IPR000885">
    <property type="entry name" value="Fib_collagen_C"/>
</dbReference>
<dbReference type="EMBL" id="KL483461">
    <property type="protein sequence ID" value="KFO08781.1"/>
    <property type="molecule type" value="Genomic_DNA"/>
</dbReference>
<dbReference type="AlphaFoldDB" id="A0A087V839"/>
<dbReference type="PROSITE" id="PS51461">
    <property type="entry name" value="NC1_FIB"/>
    <property type="match status" value="1"/>
</dbReference>
<accession>A0A087V839</accession>
<sequence>PADVAIQLTFLRLMSTEASQNITYHCKNSVAYMDQDTGNLKKALLLQGANEIEIRAEGNSRFTYGVTEDGCT</sequence>
<feature type="domain" description="Fibrillar collagen NC1" evidence="4">
    <location>
        <begin position="1"/>
        <end position="72"/>
    </location>
</feature>
<evidence type="ECO:0000256" key="3">
    <source>
        <dbReference type="ARBA" id="ARBA00023119"/>
    </source>
</evidence>
<keyword evidence="6" id="KW-1185">Reference proteome</keyword>